<dbReference type="GO" id="GO:0043565">
    <property type="term" value="F:sequence-specific DNA binding"/>
    <property type="evidence" value="ECO:0007669"/>
    <property type="project" value="InterPro"/>
</dbReference>
<dbReference type="InterPro" id="IPR000679">
    <property type="entry name" value="Znf_GATA"/>
</dbReference>
<dbReference type="PROSITE" id="PS50114">
    <property type="entry name" value="GATA_ZN_FINGER_2"/>
    <property type="match status" value="1"/>
</dbReference>
<dbReference type="InterPro" id="IPR013088">
    <property type="entry name" value="Znf_NHR/GATA"/>
</dbReference>
<evidence type="ECO:0000256" key="2">
    <source>
        <dbReference type="PROSITE-ProRule" id="PRU00094"/>
    </source>
</evidence>
<dbReference type="Gene3D" id="3.30.50.10">
    <property type="entry name" value="Erythroid Transcription Factor GATA-1, subunit A"/>
    <property type="match status" value="1"/>
</dbReference>
<dbReference type="GO" id="GO:0005634">
    <property type="term" value="C:nucleus"/>
    <property type="evidence" value="ECO:0007669"/>
    <property type="project" value="TreeGrafter"/>
</dbReference>
<feature type="region of interest" description="Disordered" evidence="3">
    <location>
        <begin position="30"/>
        <end position="123"/>
    </location>
</feature>
<dbReference type="SMART" id="SM00401">
    <property type="entry name" value="ZnF_GATA"/>
    <property type="match status" value="1"/>
</dbReference>
<evidence type="ECO:0000259" key="4">
    <source>
        <dbReference type="PROSITE" id="PS50114"/>
    </source>
</evidence>
<dbReference type="InterPro" id="IPR053116">
    <property type="entry name" value="GATA-type_Znf_Regulator"/>
</dbReference>
<organism evidence="5">
    <name type="scientific">Capitella teleta</name>
    <name type="common">Polychaete worm</name>
    <dbReference type="NCBI Taxonomy" id="283909"/>
    <lineage>
        <taxon>Eukaryota</taxon>
        <taxon>Metazoa</taxon>
        <taxon>Spiralia</taxon>
        <taxon>Lophotrochozoa</taxon>
        <taxon>Annelida</taxon>
        <taxon>Polychaeta</taxon>
        <taxon>Sedentaria</taxon>
        <taxon>Scolecida</taxon>
        <taxon>Capitellidae</taxon>
        <taxon>Capitella</taxon>
    </lineage>
</organism>
<reference evidence="6" key="3">
    <citation type="submission" date="2015-06" db="UniProtKB">
        <authorList>
            <consortium name="EnsemblMetazoa"/>
        </authorList>
    </citation>
    <scope>IDENTIFICATION</scope>
</reference>
<feature type="region of interest" description="Disordered" evidence="3">
    <location>
        <begin position="178"/>
        <end position="208"/>
    </location>
</feature>
<keyword evidence="2" id="KW-0479">Metal-binding</keyword>
<keyword evidence="2" id="KW-0862">Zinc</keyword>
<proteinExistence type="predicted"/>
<dbReference type="EMBL" id="KB298084">
    <property type="protein sequence ID" value="ELU09646.1"/>
    <property type="molecule type" value="Genomic_DNA"/>
</dbReference>
<dbReference type="HOGENOM" id="CLU_980864_0_0_1"/>
<reference evidence="5 7" key="2">
    <citation type="journal article" date="2013" name="Nature">
        <title>Insights into bilaterian evolution from three spiralian genomes.</title>
        <authorList>
            <person name="Simakov O."/>
            <person name="Marletaz F."/>
            <person name="Cho S.J."/>
            <person name="Edsinger-Gonzales E."/>
            <person name="Havlak P."/>
            <person name="Hellsten U."/>
            <person name="Kuo D.H."/>
            <person name="Larsson T."/>
            <person name="Lv J."/>
            <person name="Arendt D."/>
            <person name="Savage R."/>
            <person name="Osoegawa K."/>
            <person name="de Jong P."/>
            <person name="Grimwood J."/>
            <person name="Chapman J.A."/>
            <person name="Shapiro H."/>
            <person name="Aerts A."/>
            <person name="Otillar R.P."/>
            <person name="Terry A.Y."/>
            <person name="Boore J.L."/>
            <person name="Grigoriev I.V."/>
            <person name="Lindberg D.R."/>
            <person name="Seaver E.C."/>
            <person name="Weisblat D.A."/>
            <person name="Putnam N.H."/>
            <person name="Rokhsar D.S."/>
        </authorList>
    </citation>
    <scope>NUCLEOTIDE SEQUENCE</scope>
    <source>
        <strain evidence="5 7">I ESC-2004</strain>
    </source>
</reference>
<evidence type="ECO:0000256" key="3">
    <source>
        <dbReference type="SAM" id="MobiDB-lite"/>
    </source>
</evidence>
<dbReference type="OMA" id="ALGPCWE"/>
<name>R7V1U9_CAPTE</name>
<dbReference type="STRING" id="283909.R7V1U9"/>
<accession>R7V1U9</accession>
<dbReference type="GO" id="GO:0008270">
    <property type="term" value="F:zinc ion binding"/>
    <property type="evidence" value="ECO:0007669"/>
    <property type="project" value="UniProtKB-KW"/>
</dbReference>
<keyword evidence="2" id="KW-0863">Zinc-finger</keyword>
<reference evidence="7" key="1">
    <citation type="submission" date="2012-12" db="EMBL/GenBank/DDBJ databases">
        <authorList>
            <person name="Hellsten U."/>
            <person name="Grimwood J."/>
            <person name="Chapman J.A."/>
            <person name="Shapiro H."/>
            <person name="Aerts A."/>
            <person name="Otillar R.P."/>
            <person name="Terry A.Y."/>
            <person name="Boore J.L."/>
            <person name="Simakov O."/>
            <person name="Marletaz F."/>
            <person name="Cho S.-J."/>
            <person name="Edsinger-Gonzales E."/>
            <person name="Havlak P."/>
            <person name="Kuo D.-H."/>
            <person name="Larsson T."/>
            <person name="Lv J."/>
            <person name="Arendt D."/>
            <person name="Savage R."/>
            <person name="Osoegawa K."/>
            <person name="de Jong P."/>
            <person name="Lindberg D.R."/>
            <person name="Seaver E.C."/>
            <person name="Weisblat D.A."/>
            <person name="Putnam N.H."/>
            <person name="Grigoriev I.V."/>
            <person name="Rokhsar D.S."/>
        </authorList>
    </citation>
    <scope>NUCLEOTIDE SEQUENCE</scope>
    <source>
        <strain evidence="7">I ESC-2004</strain>
    </source>
</reference>
<dbReference type="Pfam" id="PF00320">
    <property type="entry name" value="GATA"/>
    <property type="match status" value="1"/>
</dbReference>
<evidence type="ECO:0000313" key="6">
    <source>
        <dbReference type="EnsemblMetazoa" id="CapteP202256"/>
    </source>
</evidence>
<evidence type="ECO:0000256" key="1">
    <source>
        <dbReference type="ARBA" id="ARBA00023242"/>
    </source>
</evidence>
<protein>
    <recommendedName>
        <fullName evidence="4">GATA-type domain-containing protein</fullName>
    </recommendedName>
</protein>
<dbReference type="AlphaFoldDB" id="R7V1U9"/>
<gene>
    <name evidence="5" type="ORF">CAPTEDRAFT_202256</name>
</gene>
<dbReference type="GO" id="GO:0006357">
    <property type="term" value="P:regulation of transcription by RNA polymerase II"/>
    <property type="evidence" value="ECO:0007669"/>
    <property type="project" value="TreeGrafter"/>
</dbReference>
<dbReference type="SUPFAM" id="SSF57716">
    <property type="entry name" value="Glucocorticoid receptor-like (DNA-binding domain)"/>
    <property type="match status" value="1"/>
</dbReference>
<dbReference type="EMBL" id="AMQN01006322">
    <property type="status" value="NOT_ANNOTATED_CDS"/>
    <property type="molecule type" value="Genomic_DNA"/>
</dbReference>
<keyword evidence="1" id="KW-0539">Nucleus</keyword>
<dbReference type="PRINTS" id="PR00619">
    <property type="entry name" value="GATAZNFINGER"/>
</dbReference>
<dbReference type="GO" id="GO:0048599">
    <property type="term" value="P:oocyte development"/>
    <property type="evidence" value="ECO:0007669"/>
    <property type="project" value="TreeGrafter"/>
</dbReference>
<dbReference type="EnsemblMetazoa" id="CapteT202256">
    <property type="protein sequence ID" value="CapteP202256"/>
    <property type="gene ID" value="CapteG202256"/>
</dbReference>
<dbReference type="GO" id="GO:0007283">
    <property type="term" value="P:spermatogenesis"/>
    <property type="evidence" value="ECO:0007669"/>
    <property type="project" value="TreeGrafter"/>
</dbReference>
<dbReference type="PANTHER" id="PTHR47341:SF1">
    <property type="entry name" value="GATA-TYPE ZINC FINGER PROTEIN 1"/>
    <property type="match status" value="1"/>
</dbReference>
<keyword evidence="7" id="KW-1185">Reference proteome</keyword>
<evidence type="ECO:0000313" key="5">
    <source>
        <dbReference type="EMBL" id="ELU09646.1"/>
    </source>
</evidence>
<feature type="compositionally biased region" description="Basic residues" evidence="3">
    <location>
        <begin position="107"/>
        <end position="121"/>
    </location>
</feature>
<dbReference type="Proteomes" id="UP000014760">
    <property type="component" value="Unassembled WGS sequence"/>
</dbReference>
<feature type="domain" description="GATA-type" evidence="4">
    <location>
        <begin position="209"/>
        <end position="244"/>
    </location>
</feature>
<sequence>MNNNLSSSERDVLDDLASLMSKKMTTHITDELQKLSTRNVTSESRRPRETCPFSTAHQNARLGPVSPVYASPFPIPSAQDPLTPEQSAKTAPNVIESESETPSLGATKRRSRKQDRPRKSASRWDPAFRGVTLHFQTIFKHGKPDFRINAVYQLYSDFTFGPFCIENVKWKSGNVIRQHRTDSRSRRLEELTPKSPRNFVPRPSMHASGSSGKQCASCGTKKTPLWRDAEDGTPLCNACGIRYKKYRLRCTNCWHIPKKDSKVQSHCCHCGHLLKLAVFKYKVW</sequence>
<dbReference type="CDD" id="cd00202">
    <property type="entry name" value="ZnF_GATA"/>
    <property type="match status" value="1"/>
</dbReference>
<evidence type="ECO:0000313" key="7">
    <source>
        <dbReference type="Proteomes" id="UP000014760"/>
    </source>
</evidence>
<dbReference type="PANTHER" id="PTHR47341">
    <property type="entry name" value="GATA-TYPE ZINC FINGER PROTEIN 1"/>
    <property type="match status" value="1"/>
</dbReference>
<dbReference type="OrthoDB" id="2162994at2759"/>
<feature type="compositionally biased region" description="Basic and acidic residues" evidence="3">
    <location>
        <begin position="179"/>
        <end position="192"/>
    </location>
</feature>